<evidence type="ECO:0000313" key="2">
    <source>
        <dbReference type="EnsemblPlants" id="OGLUM02G23070.1"/>
    </source>
</evidence>
<evidence type="ECO:0008006" key="4">
    <source>
        <dbReference type="Google" id="ProtNLM"/>
    </source>
</evidence>
<dbReference type="eggNOG" id="ENOG502QVPR">
    <property type="taxonomic scope" value="Eukaryota"/>
</dbReference>
<dbReference type="GO" id="GO:0003729">
    <property type="term" value="F:mRNA binding"/>
    <property type="evidence" value="ECO:0007669"/>
    <property type="project" value="TreeGrafter"/>
</dbReference>
<name>A0A0D9YUF8_9ORYZ</name>
<feature type="compositionally biased region" description="Polar residues" evidence="1">
    <location>
        <begin position="586"/>
        <end position="611"/>
    </location>
</feature>
<evidence type="ECO:0000256" key="1">
    <source>
        <dbReference type="SAM" id="MobiDB-lite"/>
    </source>
</evidence>
<protein>
    <recommendedName>
        <fullName evidence="4">Eukaryotic translation initiation factor 4B1</fullName>
    </recommendedName>
</protein>
<dbReference type="Proteomes" id="UP000026961">
    <property type="component" value="Chromosome 2"/>
</dbReference>
<dbReference type="EnsemblPlants" id="OGLUM02G23070.1">
    <property type="protein sequence ID" value="OGLUM02G23070.1"/>
    <property type="gene ID" value="OGLUM02G23070"/>
</dbReference>
<feature type="compositionally biased region" description="Basic and acidic residues" evidence="1">
    <location>
        <begin position="414"/>
        <end position="438"/>
    </location>
</feature>
<feature type="compositionally biased region" description="Basic and acidic residues" evidence="1">
    <location>
        <begin position="615"/>
        <end position="629"/>
    </location>
</feature>
<dbReference type="InterPro" id="IPR010433">
    <property type="entry name" value="EIF-4B_pln"/>
</dbReference>
<feature type="region of interest" description="Disordered" evidence="1">
    <location>
        <begin position="150"/>
        <end position="493"/>
    </location>
</feature>
<reference evidence="2" key="2">
    <citation type="submission" date="2018-05" db="EMBL/GenBank/DDBJ databases">
        <title>OgluRS3 (Oryza glumaepatula Reference Sequence Version 3).</title>
        <authorList>
            <person name="Zhang J."/>
            <person name="Kudrna D."/>
            <person name="Lee S."/>
            <person name="Talag J."/>
            <person name="Welchert J."/>
            <person name="Wing R.A."/>
        </authorList>
    </citation>
    <scope>NUCLEOTIDE SEQUENCE [LARGE SCALE GENOMIC DNA]</scope>
</reference>
<accession>A0A0D9YUF8</accession>
<dbReference type="STRING" id="40148.A0A0D9YUF8"/>
<feature type="compositionally biased region" description="Basic and acidic residues" evidence="1">
    <location>
        <begin position="256"/>
        <end position="276"/>
    </location>
</feature>
<feature type="compositionally biased region" description="Polar residues" evidence="1">
    <location>
        <begin position="633"/>
        <end position="646"/>
    </location>
</feature>
<feature type="compositionally biased region" description="Basic and acidic residues" evidence="1">
    <location>
        <begin position="318"/>
        <end position="327"/>
    </location>
</feature>
<evidence type="ECO:0000313" key="3">
    <source>
        <dbReference type="Proteomes" id="UP000026961"/>
    </source>
</evidence>
<feature type="compositionally biased region" description="Low complexity" evidence="1">
    <location>
        <begin position="65"/>
        <end position="91"/>
    </location>
</feature>
<feature type="region of interest" description="Disordered" evidence="1">
    <location>
        <begin position="1"/>
        <end position="91"/>
    </location>
</feature>
<sequence length="646" mass="69257">MKNLQAIFVQHHPTRTSTPHTEQLENSKPTHRVTAHGTARSPPRTPHAFAASDAAKSQDSHRAARATPTHAFTHPPTTTTRPPLASSYASSRLVPVSSRLLSASASPTQPPPRHHSSFTLAERQTLDLVPATAMSKAWGGLGGAGAWALDAERAEEEERESAAAPAPSAGFPSLREAAAGAAAGKSKKKKGTTLSLSEFTTYGAAAGRRPAAAAAAEPKGLTPQEMMMLPTGPRERSAEELDRSRLGGGFRSYGSGDRRGGPGRDADLDMPSRADESGNWSLNKKSFTPSPADSGARSRYGSLGGGGGGFPAASSFGRADDDGDWSRGKKPMPMPSRYPSLGSGGGGGGGGFRDSPTSTDSDRWSRAAPLPPHNGERERPRLVLDPPKRDASATPTPPPAEAARSRPSPFGAARPREDILAEKGLDWRKMETEIDHKTSRPTSSQSSRPGSAHSSRPGSPGSQTSAVGSEGAPRARPKVNPFGDAKPREVVLQEKGKDWRKIDLELEHRRIDRSETNEEKDLKEQINLLRVDLKETEANISDEDKKGLSEKLSQMERELERLTVELDNKVRFGQRPGSGSGKVTAHLSNSPDESQITESTEQPRSRSSIDQNPKPAEERWGFQGNRDRGSFGGNRNTDRSLTGQRW</sequence>
<dbReference type="PANTHER" id="PTHR32091:SF19">
    <property type="entry name" value="OS02G0595800 PROTEIN"/>
    <property type="match status" value="1"/>
</dbReference>
<feature type="compositionally biased region" description="Low complexity" evidence="1">
    <location>
        <begin position="203"/>
        <end position="216"/>
    </location>
</feature>
<feature type="compositionally biased region" description="Polar residues" evidence="1">
    <location>
        <begin position="15"/>
        <end position="27"/>
    </location>
</feature>
<feature type="region of interest" description="Disordered" evidence="1">
    <location>
        <begin position="566"/>
        <end position="646"/>
    </location>
</feature>
<dbReference type="PANTHER" id="PTHR32091">
    <property type="entry name" value="EUKARYOTIC TRANSLATION INITIATION FACTOR 4B"/>
    <property type="match status" value="1"/>
</dbReference>
<feature type="compositionally biased region" description="Polar residues" evidence="1">
    <location>
        <begin position="278"/>
        <end position="291"/>
    </location>
</feature>
<organism evidence="2">
    <name type="scientific">Oryza glumipatula</name>
    <dbReference type="NCBI Taxonomy" id="40148"/>
    <lineage>
        <taxon>Eukaryota</taxon>
        <taxon>Viridiplantae</taxon>
        <taxon>Streptophyta</taxon>
        <taxon>Embryophyta</taxon>
        <taxon>Tracheophyta</taxon>
        <taxon>Spermatophyta</taxon>
        <taxon>Magnoliopsida</taxon>
        <taxon>Liliopsida</taxon>
        <taxon>Poales</taxon>
        <taxon>Poaceae</taxon>
        <taxon>BOP clade</taxon>
        <taxon>Oryzoideae</taxon>
        <taxon>Oryzeae</taxon>
        <taxon>Oryzinae</taxon>
        <taxon>Oryza</taxon>
    </lineage>
</organism>
<dbReference type="Gramene" id="OGLUM02G23070.1">
    <property type="protein sequence ID" value="OGLUM02G23070.1"/>
    <property type="gene ID" value="OGLUM02G23070"/>
</dbReference>
<dbReference type="GO" id="GO:0003743">
    <property type="term" value="F:translation initiation factor activity"/>
    <property type="evidence" value="ECO:0007669"/>
    <property type="project" value="InterPro"/>
</dbReference>
<feature type="compositionally biased region" description="Gly residues" evidence="1">
    <location>
        <begin position="342"/>
        <end position="352"/>
    </location>
</feature>
<feature type="compositionally biased region" description="Polar residues" evidence="1">
    <location>
        <begin position="452"/>
        <end position="467"/>
    </location>
</feature>
<dbReference type="HOGENOM" id="CLU_028368_1_0_1"/>
<dbReference type="AlphaFoldDB" id="A0A0D9YUF8"/>
<keyword evidence="3" id="KW-1185">Reference proteome</keyword>
<proteinExistence type="predicted"/>
<feature type="compositionally biased region" description="Basic and acidic residues" evidence="1">
    <location>
        <begin position="233"/>
        <end position="245"/>
    </location>
</feature>
<feature type="compositionally biased region" description="Low complexity" evidence="1">
    <location>
        <begin position="440"/>
        <end position="451"/>
    </location>
</feature>
<dbReference type="Pfam" id="PF06273">
    <property type="entry name" value="eIF-4B"/>
    <property type="match status" value="2"/>
</dbReference>
<feature type="compositionally biased region" description="Basic and acidic residues" evidence="1">
    <location>
        <begin position="374"/>
        <end position="391"/>
    </location>
</feature>
<reference evidence="2" key="1">
    <citation type="submission" date="2015-04" db="UniProtKB">
        <authorList>
            <consortium name="EnsemblPlants"/>
        </authorList>
    </citation>
    <scope>IDENTIFICATION</scope>
</reference>